<keyword evidence="16" id="KW-1185">Reference proteome</keyword>
<keyword evidence="5 9" id="KW-0863">Zinc-finger</keyword>
<dbReference type="AlphaFoldDB" id="A0A0D2L3Z2"/>
<name>A0A0D2L3Z2_HYPSF</name>
<feature type="region of interest" description="Disordered" evidence="10">
    <location>
        <begin position="45"/>
        <end position="66"/>
    </location>
</feature>
<evidence type="ECO:0000259" key="14">
    <source>
        <dbReference type="PROSITE" id="PS51873"/>
    </source>
</evidence>
<dbReference type="SUPFAM" id="SSF54928">
    <property type="entry name" value="RNA-binding domain, RBD"/>
    <property type="match status" value="1"/>
</dbReference>
<evidence type="ECO:0000259" key="12">
    <source>
        <dbReference type="PROSITE" id="PS50102"/>
    </source>
</evidence>
<dbReference type="PANTHER" id="PTHR22770:SF13">
    <property type="entry name" value="RING-TYPE DOMAIN-CONTAINING PROTEIN"/>
    <property type="match status" value="1"/>
</dbReference>
<dbReference type="SMART" id="SM00184">
    <property type="entry name" value="RING"/>
    <property type="match status" value="1"/>
</dbReference>
<feature type="domain" description="C3H1-type" evidence="13">
    <location>
        <begin position="368"/>
        <end position="395"/>
    </location>
</feature>
<dbReference type="Pfam" id="PF00076">
    <property type="entry name" value="RRM_1"/>
    <property type="match status" value="1"/>
</dbReference>
<dbReference type="InterPro" id="IPR000504">
    <property type="entry name" value="RRM_dom"/>
</dbReference>
<feature type="region of interest" description="Disordered" evidence="10">
    <location>
        <begin position="1"/>
        <end position="30"/>
    </location>
</feature>
<feature type="zinc finger region" description="C3H1-type" evidence="9">
    <location>
        <begin position="368"/>
        <end position="395"/>
    </location>
</feature>
<dbReference type="Gene3D" id="3.30.70.330">
    <property type="match status" value="1"/>
</dbReference>
<dbReference type="InterPro" id="IPR012677">
    <property type="entry name" value="Nucleotide-bd_a/b_plait_sf"/>
</dbReference>
<dbReference type="PROSITE" id="PS50103">
    <property type="entry name" value="ZF_C3H1"/>
    <property type="match status" value="1"/>
</dbReference>
<dbReference type="GO" id="GO:0000151">
    <property type="term" value="C:ubiquitin ligase complex"/>
    <property type="evidence" value="ECO:0007669"/>
    <property type="project" value="TreeGrafter"/>
</dbReference>
<evidence type="ECO:0000256" key="10">
    <source>
        <dbReference type="SAM" id="MobiDB-lite"/>
    </source>
</evidence>
<dbReference type="InterPro" id="IPR027370">
    <property type="entry name" value="Znf-RING_euk"/>
</dbReference>
<keyword evidence="3 9" id="KW-0479">Metal-binding</keyword>
<evidence type="ECO:0000313" key="15">
    <source>
        <dbReference type="EMBL" id="KJA21517.1"/>
    </source>
</evidence>
<dbReference type="Pfam" id="PF01485">
    <property type="entry name" value="IBR"/>
    <property type="match status" value="1"/>
</dbReference>
<keyword evidence="7 9" id="KW-0862">Zinc</keyword>
<comment type="pathway">
    <text evidence="1">Protein modification; protein ubiquitination.</text>
</comment>
<evidence type="ECO:0000256" key="5">
    <source>
        <dbReference type="ARBA" id="ARBA00022771"/>
    </source>
</evidence>
<sequence>MQQPTAAPQPQRVDVAVQSDPVPDPVPDASTLSAQFDKYIAAPAAAGSSSAMPPPSTAFDPRSILPATRPKKSISRLLEASSVASANKQPTVFQCIDGAVRTADQSVPVLNAPVVTSRFDEYIAAPEAPSHGENDDDEFMAFGIRARYTRATVNDICYDYISPHRTCYNRSKCFRIHPLDKSAYIDSMMEEGARFSRMRASTVTGNAPAPRDAIRQTRIADPPPRVQLPQMNNALASGSRMRHRATHSVPMARTSSAGNVENWDEISGLNSSHAAASSSSGSSSDSSSEPSESDYGAWVEPVQRISDWLGEEDLGCAEFAGYMYDPVQKKVVPRPSYTPIDEPPAAKGKAKALEKAAVEPAVIRHPRPRHAGRCREWLQNRCFLGYNCRFVHDDLEYDDDVPEPTVPAIRSQEVWTNTVHDHIRVQIGAGLTIEDVTTGSESPWIHVDNLPDNITNPTIERLLRPFGDILEIRRPPTMASPMNVRVHFSKASQAFAAFAALHNTMSFGRRLDVRMAVERKQGGSMIKETAVRLDWDYAHRTVYMGYASMELAEAAAARARTVLYDGMYQTVAGVYIGIPAVGKVTVKFQFLPPGVTKEAMEIFGAHQGMVTERPTYDVTMEQSFAGLRKLCKQFISTMTDLEFRPSPYREGRMRAWAYFKSAKDAADAAANLHGRKPPYIGGNRLFARHIKTISFTLSHAKHQAIAPAIRAFTQRVHEERPGNSLIVVSKGGGAYMQLRLSGEDMHQLGQLKAEFERILNGEPVIAADGKIAWDDFFATSAGTAFLDNVRNSFRDVPIEVDALRRTIRVFGSSLYRGCAHNNILEKLSEVSARKWFQIPLDGRLASALDGTPFAQLQARLGADNLELDCWRRVLHVRGDENTLGVASDAVAGLRSRLPYAPDVKRALTHECPVCLSEASPPVALACGHAFCRACLKRYLLAGGAQRRFPLACLGAGATCAARIPLALAKALLAVDEFNSLVGAAFASHVAKNAAAFRFCPTAGCSQVYRAAPRTTTAGGARGSGRVGGVIVQCAACLARTCAACDAPAHEGLTCGEAGDGGELFADWAADAGVKQCPSCRMGIEKEAGCNHMVCTMCHTHICWVCSKTFPNGDGIYKHMHAVHGDFGLGPVG</sequence>
<evidence type="ECO:0000259" key="11">
    <source>
        <dbReference type="PROSITE" id="PS50089"/>
    </source>
</evidence>
<evidence type="ECO:0000256" key="7">
    <source>
        <dbReference type="ARBA" id="ARBA00022833"/>
    </source>
</evidence>
<dbReference type="GO" id="GO:0043161">
    <property type="term" value="P:proteasome-mediated ubiquitin-dependent protein catabolic process"/>
    <property type="evidence" value="ECO:0007669"/>
    <property type="project" value="TreeGrafter"/>
</dbReference>
<feature type="domain" description="RING-type" evidence="11">
    <location>
        <begin position="911"/>
        <end position="952"/>
    </location>
</feature>
<evidence type="ECO:0000256" key="8">
    <source>
        <dbReference type="PROSITE-ProRule" id="PRU00176"/>
    </source>
</evidence>
<evidence type="ECO:0000256" key="4">
    <source>
        <dbReference type="ARBA" id="ARBA00022737"/>
    </source>
</evidence>
<gene>
    <name evidence="15" type="ORF">HYPSUDRAFT_67648</name>
</gene>
<dbReference type="InterPro" id="IPR013087">
    <property type="entry name" value="Znf_C2H2_type"/>
</dbReference>
<dbReference type="InterPro" id="IPR002867">
    <property type="entry name" value="IBR_dom"/>
</dbReference>
<evidence type="ECO:0000256" key="1">
    <source>
        <dbReference type="ARBA" id="ARBA00004906"/>
    </source>
</evidence>
<dbReference type="InterPro" id="IPR035979">
    <property type="entry name" value="RBD_domain_sf"/>
</dbReference>
<dbReference type="InterPro" id="IPR044066">
    <property type="entry name" value="TRIAD_supradom"/>
</dbReference>
<feature type="domain" description="RRM" evidence="12">
    <location>
        <begin position="443"/>
        <end position="518"/>
    </location>
</feature>
<dbReference type="GO" id="GO:0097039">
    <property type="term" value="P:protein linear polyubiquitination"/>
    <property type="evidence" value="ECO:0007669"/>
    <property type="project" value="TreeGrafter"/>
</dbReference>
<dbReference type="InterPro" id="IPR013083">
    <property type="entry name" value="Znf_RING/FYVE/PHD"/>
</dbReference>
<dbReference type="SUPFAM" id="SSF57850">
    <property type="entry name" value="RING/U-box"/>
    <property type="match status" value="2"/>
</dbReference>
<proteinExistence type="predicted"/>
<evidence type="ECO:0000259" key="13">
    <source>
        <dbReference type="PROSITE" id="PS50103"/>
    </source>
</evidence>
<dbReference type="GO" id="GO:0043130">
    <property type="term" value="F:ubiquitin binding"/>
    <property type="evidence" value="ECO:0007669"/>
    <property type="project" value="TreeGrafter"/>
</dbReference>
<dbReference type="PROSITE" id="PS00518">
    <property type="entry name" value="ZF_RING_1"/>
    <property type="match status" value="1"/>
</dbReference>
<dbReference type="CDD" id="cd22585">
    <property type="entry name" value="Rcat_RBR_DEAH12-like"/>
    <property type="match status" value="1"/>
</dbReference>
<dbReference type="OrthoDB" id="10009520at2759"/>
<dbReference type="Gene3D" id="3.30.40.10">
    <property type="entry name" value="Zinc/RING finger domain, C3HC4 (zinc finger)"/>
    <property type="match status" value="1"/>
</dbReference>
<dbReference type="CDD" id="cd20335">
    <property type="entry name" value="BRcat_RBR"/>
    <property type="match status" value="1"/>
</dbReference>
<dbReference type="GO" id="GO:0008270">
    <property type="term" value="F:zinc ion binding"/>
    <property type="evidence" value="ECO:0007669"/>
    <property type="project" value="UniProtKB-KW"/>
</dbReference>
<evidence type="ECO:0008006" key="17">
    <source>
        <dbReference type="Google" id="ProtNLM"/>
    </source>
</evidence>
<accession>A0A0D2L3Z2</accession>
<dbReference type="InterPro" id="IPR017907">
    <property type="entry name" value="Znf_RING_CS"/>
</dbReference>
<evidence type="ECO:0000256" key="9">
    <source>
        <dbReference type="PROSITE-ProRule" id="PRU00723"/>
    </source>
</evidence>
<dbReference type="CDD" id="cd00590">
    <property type="entry name" value="RRM_SF"/>
    <property type="match status" value="1"/>
</dbReference>
<dbReference type="InterPro" id="IPR001841">
    <property type="entry name" value="Znf_RING"/>
</dbReference>
<dbReference type="PROSITE" id="PS00028">
    <property type="entry name" value="ZINC_FINGER_C2H2_1"/>
    <property type="match status" value="1"/>
</dbReference>
<feature type="region of interest" description="Disordered" evidence="10">
    <location>
        <begin position="236"/>
        <end position="296"/>
    </location>
</feature>
<feature type="domain" description="RING-type" evidence="14">
    <location>
        <begin position="907"/>
        <end position="1129"/>
    </location>
</feature>
<keyword evidence="8" id="KW-0694">RNA-binding</keyword>
<dbReference type="OMA" id="MTCTRCQ"/>
<keyword evidence="4" id="KW-0677">Repeat</keyword>
<reference evidence="16" key="1">
    <citation type="submission" date="2014-04" db="EMBL/GenBank/DDBJ databases">
        <title>Evolutionary Origins and Diversification of the Mycorrhizal Mutualists.</title>
        <authorList>
            <consortium name="DOE Joint Genome Institute"/>
            <consortium name="Mycorrhizal Genomics Consortium"/>
            <person name="Kohler A."/>
            <person name="Kuo A."/>
            <person name="Nagy L.G."/>
            <person name="Floudas D."/>
            <person name="Copeland A."/>
            <person name="Barry K.W."/>
            <person name="Cichocki N."/>
            <person name="Veneault-Fourrey C."/>
            <person name="LaButti K."/>
            <person name="Lindquist E.A."/>
            <person name="Lipzen A."/>
            <person name="Lundell T."/>
            <person name="Morin E."/>
            <person name="Murat C."/>
            <person name="Riley R."/>
            <person name="Ohm R."/>
            <person name="Sun H."/>
            <person name="Tunlid A."/>
            <person name="Henrissat B."/>
            <person name="Grigoriev I.V."/>
            <person name="Hibbett D.S."/>
            <person name="Martin F."/>
        </authorList>
    </citation>
    <scope>NUCLEOTIDE SEQUENCE [LARGE SCALE GENOMIC DNA]</scope>
    <source>
        <strain evidence="16">FD-334 SS-4</strain>
    </source>
</reference>
<dbReference type="PANTHER" id="PTHR22770">
    <property type="entry name" value="UBIQUITIN CONJUGATING ENZYME 7 INTERACTING PROTEIN-RELATED"/>
    <property type="match status" value="1"/>
</dbReference>
<dbReference type="STRING" id="945553.A0A0D2L3Z2"/>
<organism evidence="15 16">
    <name type="scientific">Hypholoma sublateritium (strain FD-334 SS-4)</name>
    <dbReference type="NCBI Taxonomy" id="945553"/>
    <lineage>
        <taxon>Eukaryota</taxon>
        <taxon>Fungi</taxon>
        <taxon>Dikarya</taxon>
        <taxon>Basidiomycota</taxon>
        <taxon>Agaricomycotina</taxon>
        <taxon>Agaricomycetes</taxon>
        <taxon>Agaricomycetidae</taxon>
        <taxon>Agaricales</taxon>
        <taxon>Agaricineae</taxon>
        <taxon>Strophariaceae</taxon>
        <taxon>Hypholoma</taxon>
    </lineage>
</organism>
<dbReference type="PROSITE" id="PS51873">
    <property type="entry name" value="TRIAD"/>
    <property type="match status" value="1"/>
</dbReference>
<dbReference type="EMBL" id="KN817557">
    <property type="protein sequence ID" value="KJA21517.1"/>
    <property type="molecule type" value="Genomic_DNA"/>
</dbReference>
<evidence type="ECO:0000256" key="2">
    <source>
        <dbReference type="ARBA" id="ARBA00022679"/>
    </source>
</evidence>
<keyword evidence="2" id="KW-0808">Transferase</keyword>
<dbReference type="PROSITE" id="PS50089">
    <property type="entry name" value="ZF_RING_2"/>
    <property type="match status" value="1"/>
</dbReference>
<evidence type="ECO:0000256" key="3">
    <source>
        <dbReference type="ARBA" id="ARBA00022723"/>
    </source>
</evidence>
<dbReference type="InterPro" id="IPR000571">
    <property type="entry name" value="Znf_CCCH"/>
</dbReference>
<dbReference type="Gene3D" id="1.20.120.1750">
    <property type="match status" value="1"/>
</dbReference>
<keyword evidence="6" id="KW-0833">Ubl conjugation pathway</keyword>
<dbReference type="InterPro" id="IPR051628">
    <property type="entry name" value="LUBAC_E3_Ligases"/>
</dbReference>
<dbReference type="PROSITE" id="PS50102">
    <property type="entry name" value="RRM"/>
    <property type="match status" value="1"/>
</dbReference>
<dbReference type="Proteomes" id="UP000054270">
    <property type="component" value="Unassembled WGS sequence"/>
</dbReference>
<dbReference type="Pfam" id="PF22191">
    <property type="entry name" value="IBR_1"/>
    <property type="match status" value="1"/>
</dbReference>
<dbReference type="SMART" id="SM00360">
    <property type="entry name" value="RRM"/>
    <property type="match status" value="1"/>
</dbReference>
<feature type="compositionally biased region" description="Low complexity" evidence="10">
    <location>
        <begin position="271"/>
        <end position="290"/>
    </location>
</feature>
<evidence type="ECO:0000256" key="6">
    <source>
        <dbReference type="ARBA" id="ARBA00022786"/>
    </source>
</evidence>
<dbReference type="Pfam" id="PF13445">
    <property type="entry name" value="zf-RING_UBOX"/>
    <property type="match status" value="1"/>
</dbReference>
<dbReference type="GO" id="GO:0004842">
    <property type="term" value="F:ubiquitin-protein transferase activity"/>
    <property type="evidence" value="ECO:0007669"/>
    <property type="project" value="TreeGrafter"/>
</dbReference>
<dbReference type="GO" id="GO:0003723">
    <property type="term" value="F:RNA binding"/>
    <property type="evidence" value="ECO:0007669"/>
    <property type="project" value="UniProtKB-UniRule"/>
</dbReference>
<protein>
    <recommendedName>
        <fullName evidence="17">RING-type E3 ubiquitin transferase</fullName>
    </recommendedName>
</protein>
<evidence type="ECO:0000313" key="16">
    <source>
        <dbReference type="Proteomes" id="UP000054270"/>
    </source>
</evidence>